<comment type="similarity">
    <text evidence="1">Belongs to the 5'(3')-deoxyribonucleotidase family.</text>
</comment>
<evidence type="ECO:0000313" key="2">
    <source>
        <dbReference type="EMBL" id="UOE45974.1"/>
    </source>
</evidence>
<gene>
    <name evidence="2" type="ORF">MTO99_09595</name>
</gene>
<dbReference type="PANTHER" id="PTHR16504:SF4">
    <property type="entry name" value="5'(3')-DEOXYRIBONUCLEOTIDASE"/>
    <property type="match status" value="1"/>
</dbReference>
<dbReference type="InterPro" id="IPR023214">
    <property type="entry name" value="HAD_sf"/>
</dbReference>
<name>A0ABY4C4S9_9MICO</name>
<reference evidence="2 3" key="1">
    <citation type="submission" date="2022-03" db="EMBL/GenBank/DDBJ databases">
        <title>Mucilaginibacter sp. isolated from the gut of Protaetia brevitarsis seulensis larvae.</title>
        <authorList>
            <person name="Won M."/>
            <person name="Kim S.-J."/>
            <person name="Kwon S.-W."/>
        </authorList>
    </citation>
    <scope>NUCLEOTIDE SEQUENCE [LARGE SCALE GENOMIC DNA]</scope>
    <source>
        <strain evidence="2 3">CFWR-12</strain>
    </source>
</reference>
<dbReference type="InterPro" id="IPR010708">
    <property type="entry name" value="5'(3')-deoxyribonucleotidase"/>
</dbReference>
<dbReference type="InterPro" id="IPR036412">
    <property type="entry name" value="HAD-like_sf"/>
</dbReference>
<dbReference type="SFLD" id="SFLDS00003">
    <property type="entry name" value="Haloacid_Dehalogenase"/>
    <property type="match status" value="1"/>
</dbReference>
<evidence type="ECO:0000313" key="3">
    <source>
        <dbReference type="Proteomes" id="UP000832097"/>
    </source>
</evidence>
<accession>A0ABY4C4S9</accession>
<organism evidence="2 3">
    <name type="scientific">Agromyces larvae</name>
    <dbReference type="NCBI Taxonomy" id="2929802"/>
    <lineage>
        <taxon>Bacteria</taxon>
        <taxon>Bacillati</taxon>
        <taxon>Actinomycetota</taxon>
        <taxon>Actinomycetes</taxon>
        <taxon>Micrococcales</taxon>
        <taxon>Microbacteriaceae</taxon>
        <taxon>Agromyces</taxon>
    </lineage>
</organism>
<dbReference type="Gene3D" id="3.40.50.1000">
    <property type="entry name" value="HAD superfamily/HAD-like"/>
    <property type="match status" value="1"/>
</dbReference>
<evidence type="ECO:0000256" key="1">
    <source>
        <dbReference type="ARBA" id="ARBA00009589"/>
    </source>
</evidence>
<dbReference type="EMBL" id="CP094528">
    <property type="protein sequence ID" value="UOE45974.1"/>
    <property type="molecule type" value="Genomic_DNA"/>
</dbReference>
<dbReference type="SFLD" id="SFLDG01126">
    <property type="entry name" value="C1.2:_Nucleotidase_Like"/>
    <property type="match status" value="1"/>
</dbReference>
<dbReference type="Pfam" id="PF06941">
    <property type="entry name" value="NT5C"/>
    <property type="match status" value="1"/>
</dbReference>
<sequence>MRILCDLDGVAADWIGGIEDGLGWLPVEDSEWLDWTQGDGASPDAPDDARAGLRRRIKRIQGTFGFYAALRPIPGAVAAIHRLADAGHDVWFCSTPDPLNESCASDKINWVESHFGEGWGERVILTHDKTLVRGDVLIDDKPRVTGAAEPEWTHVIFAQPYNGGPEAIGRWRVRDWEHALRFVEDYARLLVGAA</sequence>
<dbReference type="SFLD" id="SFLDG01145">
    <property type="entry name" value="C1.2.1"/>
    <property type="match status" value="1"/>
</dbReference>
<dbReference type="RefSeq" id="WP_243558759.1">
    <property type="nucleotide sequence ID" value="NZ_CP094528.1"/>
</dbReference>
<protein>
    <submittedName>
        <fullName evidence="2">Uncharacterized protein</fullName>
    </submittedName>
</protein>
<dbReference type="Gene3D" id="1.10.40.40">
    <property type="entry name" value="Deoxyribonucleotidase, domain 2"/>
    <property type="match status" value="1"/>
</dbReference>
<dbReference type="PANTHER" id="PTHR16504">
    <property type="entry name" value="5'(3')-DEOXYRIBONUCLEOTIDASE"/>
    <property type="match status" value="1"/>
</dbReference>
<dbReference type="SUPFAM" id="SSF56784">
    <property type="entry name" value="HAD-like"/>
    <property type="match status" value="1"/>
</dbReference>
<proteinExistence type="inferred from homology"/>
<dbReference type="Proteomes" id="UP000832097">
    <property type="component" value="Chromosome"/>
</dbReference>
<keyword evidence="3" id="KW-1185">Reference proteome</keyword>